<dbReference type="AlphaFoldDB" id="A0A9D4BK85"/>
<accession>A0A9D4BK85</accession>
<organism evidence="2 3">
    <name type="scientific">Dreissena polymorpha</name>
    <name type="common">Zebra mussel</name>
    <name type="synonym">Mytilus polymorpha</name>
    <dbReference type="NCBI Taxonomy" id="45954"/>
    <lineage>
        <taxon>Eukaryota</taxon>
        <taxon>Metazoa</taxon>
        <taxon>Spiralia</taxon>
        <taxon>Lophotrochozoa</taxon>
        <taxon>Mollusca</taxon>
        <taxon>Bivalvia</taxon>
        <taxon>Autobranchia</taxon>
        <taxon>Heteroconchia</taxon>
        <taxon>Euheterodonta</taxon>
        <taxon>Imparidentia</taxon>
        <taxon>Neoheterodontei</taxon>
        <taxon>Myida</taxon>
        <taxon>Dreissenoidea</taxon>
        <taxon>Dreissenidae</taxon>
        <taxon>Dreissena</taxon>
    </lineage>
</organism>
<dbReference type="Gene3D" id="3.40.50.10190">
    <property type="entry name" value="BRCT domain"/>
    <property type="match status" value="1"/>
</dbReference>
<protein>
    <recommendedName>
        <fullName evidence="4">BRCT domain-containing protein</fullName>
    </recommendedName>
</protein>
<proteinExistence type="predicted"/>
<sequence>MLFIQIVSPCRQVSRLERERTSEFYRQTLFSSTGQVYISGRASPPRQQLVQLIKLCGGQVSQLCSYMPCIQ</sequence>
<comment type="caution">
    <text evidence="2">The sequence shown here is derived from an EMBL/GenBank/DDBJ whole genome shotgun (WGS) entry which is preliminary data.</text>
</comment>
<dbReference type="InterPro" id="IPR036420">
    <property type="entry name" value="BRCT_dom_sf"/>
</dbReference>
<dbReference type="CDD" id="cd17751">
    <property type="entry name" value="BRCT_microcephalin_rpt3"/>
    <property type="match status" value="1"/>
</dbReference>
<evidence type="ECO:0000313" key="1">
    <source>
        <dbReference type="EMBL" id="KAH3697814.1"/>
    </source>
</evidence>
<dbReference type="EMBL" id="JAIWYP010000016">
    <property type="protein sequence ID" value="KAH3697814.1"/>
    <property type="molecule type" value="Genomic_DNA"/>
</dbReference>
<evidence type="ECO:0000313" key="2">
    <source>
        <dbReference type="EMBL" id="KAH3697854.1"/>
    </source>
</evidence>
<reference evidence="2" key="2">
    <citation type="submission" date="2020-11" db="EMBL/GenBank/DDBJ databases">
        <authorList>
            <person name="McCartney M.A."/>
            <person name="Auch B."/>
            <person name="Kono T."/>
            <person name="Mallez S."/>
            <person name="Becker A."/>
            <person name="Gohl D.M."/>
            <person name="Silverstein K.A.T."/>
            <person name="Koren S."/>
            <person name="Bechman K.B."/>
            <person name="Herman A."/>
            <person name="Abrahante J.E."/>
            <person name="Garbe J."/>
        </authorList>
    </citation>
    <scope>NUCLEOTIDE SEQUENCE</scope>
    <source>
        <strain evidence="2">Duluth1</strain>
        <tissue evidence="2">Whole animal</tissue>
    </source>
</reference>
<evidence type="ECO:0008006" key="4">
    <source>
        <dbReference type="Google" id="ProtNLM"/>
    </source>
</evidence>
<dbReference type="EMBL" id="JAIWYP010000016">
    <property type="protein sequence ID" value="KAH3697854.1"/>
    <property type="molecule type" value="Genomic_DNA"/>
</dbReference>
<reference evidence="2" key="1">
    <citation type="journal article" date="2019" name="bioRxiv">
        <title>The Genome of the Zebra Mussel, Dreissena polymorpha: A Resource for Invasive Species Research.</title>
        <authorList>
            <person name="McCartney M.A."/>
            <person name="Auch B."/>
            <person name="Kono T."/>
            <person name="Mallez S."/>
            <person name="Zhang Y."/>
            <person name="Obille A."/>
            <person name="Becker A."/>
            <person name="Abrahante J.E."/>
            <person name="Garbe J."/>
            <person name="Badalamenti J.P."/>
            <person name="Herman A."/>
            <person name="Mangelson H."/>
            <person name="Liachko I."/>
            <person name="Sullivan S."/>
            <person name="Sone E.D."/>
            <person name="Koren S."/>
            <person name="Silverstein K.A.T."/>
            <person name="Beckman K.B."/>
            <person name="Gohl D.M."/>
        </authorList>
    </citation>
    <scope>NUCLEOTIDE SEQUENCE</scope>
    <source>
        <strain evidence="2">Duluth1</strain>
        <tissue evidence="2">Whole animal</tissue>
    </source>
</reference>
<dbReference type="Proteomes" id="UP000828390">
    <property type="component" value="Unassembled WGS sequence"/>
</dbReference>
<evidence type="ECO:0000313" key="3">
    <source>
        <dbReference type="Proteomes" id="UP000828390"/>
    </source>
</evidence>
<gene>
    <name evidence="1" type="ORF">DPMN_085324</name>
    <name evidence="2" type="ORF">DPMN_085364</name>
</gene>
<name>A0A9D4BK85_DREPO</name>
<keyword evidence="3" id="KW-1185">Reference proteome</keyword>